<keyword evidence="8" id="KW-0540">Nuclease</keyword>
<accession>F4QE35</accession>
<evidence type="ECO:0000259" key="6">
    <source>
        <dbReference type="Pfam" id="PF01138"/>
    </source>
</evidence>
<name>F4QE35_CACFS</name>
<evidence type="ECO:0000256" key="5">
    <source>
        <dbReference type="ARBA" id="ARBA00022835"/>
    </source>
</evidence>
<dbReference type="InterPro" id="IPR050080">
    <property type="entry name" value="RNase_PH"/>
</dbReference>
<dbReference type="GO" id="GO:0000176">
    <property type="term" value="C:nuclear exosome (RNase complex)"/>
    <property type="evidence" value="ECO:0007669"/>
    <property type="project" value="TreeGrafter"/>
</dbReference>
<dbReference type="Pfam" id="PF03725">
    <property type="entry name" value="RNase_PH_C"/>
    <property type="match status" value="1"/>
</dbReference>
<dbReference type="SUPFAM" id="SSF54211">
    <property type="entry name" value="Ribosomal protein S5 domain 2-like"/>
    <property type="match status" value="1"/>
</dbReference>
<gene>
    <name evidence="8" type="ORF">DFA_11743</name>
</gene>
<dbReference type="STRING" id="1054147.F4QE35"/>
<evidence type="ECO:0000256" key="1">
    <source>
        <dbReference type="ARBA" id="ARBA00004496"/>
    </source>
</evidence>
<feature type="domain" description="Exoribonuclease phosphorolytic" evidence="7">
    <location>
        <begin position="153"/>
        <end position="217"/>
    </location>
</feature>
<dbReference type="Pfam" id="PF01138">
    <property type="entry name" value="RNase_PH"/>
    <property type="match status" value="1"/>
</dbReference>
<dbReference type="GO" id="GO:0071051">
    <property type="term" value="P:poly(A)-dependent snoRNA 3'-end processing"/>
    <property type="evidence" value="ECO:0007669"/>
    <property type="project" value="TreeGrafter"/>
</dbReference>
<dbReference type="GO" id="GO:0034475">
    <property type="term" value="P:U4 snRNA 3'-end processing"/>
    <property type="evidence" value="ECO:0007669"/>
    <property type="project" value="TreeGrafter"/>
</dbReference>
<dbReference type="InterPro" id="IPR001247">
    <property type="entry name" value="ExoRNase_PH_dom1"/>
</dbReference>
<evidence type="ECO:0000259" key="7">
    <source>
        <dbReference type="Pfam" id="PF03725"/>
    </source>
</evidence>
<evidence type="ECO:0000313" key="8">
    <source>
        <dbReference type="EMBL" id="EGG13982.1"/>
    </source>
</evidence>
<comment type="similarity">
    <text evidence="3">Belongs to the RNase PH family.</text>
</comment>
<evidence type="ECO:0000313" key="9">
    <source>
        <dbReference type="Proteomes" id="UP000007797"/>
    </source>
</evidence>
<dbReference type="GO" id="GO:0071028">
    <property type="term" value="P:nuclear mRNA surveillance"/>
    <property type="evidence" value="ECO:0007669"/>
    <property type="project" value="TreeGrafter"/>
</dbReference>
<evidence type="ECO:0000256" key="2">
    <source>
        <dbReference type="ARBA" id="ARBA00004604"/>
    </source>
</evidence>
<dbReference type="GO" id="GO:0005730">
    <property type="term" value="C:nucleolus"/>
    <property type="evidence" value="ECO:0007669"/>
    <property type="project" value="UniProtKB-SubCell"/>
</dbReference>
<dbReference type="Gene3D" id="3.30.230.70">
    <property type="entry name" value="GHMP Kinase, N-terminal domain"/>
    <property type="match status" value="1"/>
</dbReference>
<reference evidence="9" key="1">
    <citation type="journal article" date="2011" name="Genome Res.">
        <title>Phylogeny-wide analysis of social amoeba genomes highlights ancient origins for complex intercellular communication.</title>
        <authorList>
            <person name="Heidel A.J."/>
            <person name="Lawal H.M."/>
            <person name="Felder M."/>
            <person name="Schilde C."/>
            <person name="Helps N.R."/>
            <person name="Tunggal B."/>
            <person name="Rivero F."/>
            <person name="John U."/>
            <person name="Schleicher M."/>
            <person name="Eichinger L."/>
            <person name="Platzer M."/>
            <person name="Noegel A.A."/>
            <person name="Schaap P."/>
            <person name="Gloeckner G."/>
        </authorList>
    </citation>
    <scope>NUCLEOTIDE SEQUENCE [LARGE SCALE GENOMIC DNA]</scope>
    <source>
        <strain evidence="9">SH3</strain>
    </source>
</reference>
<feature type="domain" description="Exoribonuclease phosphorolytic" evidence="6">
    <location>
        <begin position="21"/>
        <end position="150"/>
    </location>
</feature>
<dbReference type="GO" id="GO:0004527">
    <property type="term" value="F:exonuclease activity"/>
    <property type="evidence" value="ECO:0007669"/>
    <property type="project" value="UniProtKB-KW"/>
</dbReference>
<dbReference type="InterPro" id="IPR020568">
    <property type="entry name" value="Ribosomal_Su5_D2-typ_SF"/>
</dbReference>
<evidence type="ECO:0000256" key="4">
    <source>
        <dbReference type="ARBA" id="ARBA00022490"/>
    </source>
</evidence>
<dbReference type="KEGG" id="dfa:DFA_11743"/>
<dbReference type="GO" id="GO:0000177">
    <property type="term" value="C:cytoplasmic exosome (RNase complex)"/>
    <property type="evidence" value="ECO:0007669"/>
    <property type="project" value="TreeGrafter"/>
</dbReference>
<keyword evidence="8" id="KW-0378">Hydrolase</keyword>
<dbReference type="GO" id="GO:0016075">
    <property type="term" value="P:rRNA catabolic process"/>
    <property type="evidence" value="ECO:0007669"/>
    <property type="project" value="TreeGrafter"/>
</dbReference>
<dbReference type="OrthoDB" id="27298at2759"/>
<keyword evidence="9" id="KW-1185">Reference proteome</keyword>
<dbReference type="RefSeq" id="XP_004350690.1">
    <property type="nucleotide sequence ID" value="XM_004350639.1"/>
</dbReference>
<sequence length="244" mass="27100">MSKLSYISPEGLRIDGRRSNEIRRLNMRMGVLNRADGSSYYEQGNTKITVAIYGPHESTTQKSLFDRASIKCEFAMSSFSTSERKVKSRFDKTAYETSTLIKQAFESTVLTHLFPRSQIDIYVQVLQSDGGLKSAAINAVTLAMIDAGIPMRDYVCACSATFIEGSALMDLNHMEERSGGADLLLSIHPQLGGVISINMESKVPQEMFESVLDMALAGCKKIYYLLQEQVKKHSKDLMSNQLVG</sequence>
<organism evidence="8 9">
    <name type="scientific">Cavenderia fasciculata</name>
    <name type="common">Slime mold</name>
    <name type="synonym">Dictyostelium fasciculatum</name>
    <dbReference type="NCBI Taxonomy" id="261658"/>
    <lineage>
        <taxon>Eukaryota</taxon>
        <taxon>Amoebozoa</taxon>
        <taxon>Evosea</taxon>
        <taxon>Eumycetozoa</taxon>
        <taxon>Dictyostelia</taxon>
        <taxon>Acytosteliales</taxon>
        <taxon>Cavenderiaceae</taxon>
        <taxon>Cavenderia</taxon>
    </lineage>
</organism>
<dbReference type="CDD" id="cd11370">
    <property type="entry name" value="RNase_PH_RRP41"/>
    <property type="match status" value="1"/>
</dbReference>
<dbReference type="OMA" id="ECRINTH"/>
<dbReference type="GeneID" id="14865594"/>
<dbReference type="InterPro" id="IPR015847">
    <property type="entry name" value="ExoRNase_PH_dom2"/>
</dbReference>
<keyword evidence="4" id="KW-0963">Cytoplasm</keyword>
<evidence type="ECO:0000256" key="3">
    <source>
        <dbReference type="ARBA" id="ARBA00006678"/>
    </source>
</evidence>
<dbReference type="SUPFAM" id="SSF55666">
    <property type="entry name" value="Ribonuclease PH domain 2-like"/>
    <property type="match status" value="1"/>
</dbReference>
<dbReference type="PANTHER" id="PTHR11953:SF0">
    <property type="entry name" value="EXOSOME COMPLEX COMPONENT RRP41"/>
    <property type="match status" value="1"/>
</dbReference>
<keyword evidence="8" id="KW-0269">Exonuclease</keyword>
<protein>
    <submittedName>
        <fullName evidence="8">Exosome complex exonuclease rrp41</fullName>
    </submittedName>
</protein>
<proteinExistence type="inferred from homology"/>
<dbReference type="InterPro" id="IPR036345">
    <property type="entry name" value="ExoRNase_PH_dom2_sf"/>
</dbReference>
<dbReference type="EMBL" id="GL883029">
    <property type="protein sequence ID" value="EGG13982.1"/>
    <property type="molecule type" value="Genomic_DNA"/>
</dbReference>
<comment type="subcellular location">
    <subcellularLocation>
        <location evidence="1">Cytoplasm</location>
    </subcellularLocation>
    <subcellularLocation>
        <location evidence="2">Nucleus</location>
        <location evidence="2">Nucleolus</location>
    </subcellularLocation>
</comment>
<dbReference type="PANTHER" id="PTHR11953">
    <property type="entry name" value="EXOSOME COMPLEX COMPONENT"/>
    <property type="match status" value="1"/>
</dbReference>
<dbReference type="InterPro" id="IPR027408">
    <property type="entry name" value="PNPase/RNase_PH_dom_sf"/>
</dbReference>
<keyword evidence="5" id="KW-0271">Exosome</keyword>
<dbReference type="Proteomes" id="UP000007797">
    <property type="component" value="Unassembled WGS sequence"/>
</dbReference>
<dbReference type="FunFam" id="3.30.230.70:FF:000004">
    <property type="entry name" value="Exosome complex component Rrp41"/>
    <property type="match status" value="1"/>
</dbReference>
<dbReference type="AlphaFoldDB" id="F4QE35"/>
<dbReference type="GO" id="GO:0003723">
    <property type="term" value="F:RNA binding"/>
    <property type="evidence" value="ECO:0007669"/>
    <property type="project" value="TreeGrafter"/>
</dbReference>